<protein>
    <submittedName>
        <fullName evidence="1">Uncharacterized protein</fullName>
    </submittedName>
</protein>
<dbReference type="AlphaFoldDB" id="A0A485LZH7"/>
<sequence>MKKLYVVMTVLALGFLVLPGCARIQETFSGSPASQEARPVPRYLDFSDILLPGELNKVVQESYITNGHGRLVLSGRLQGESLAQYFMTSMYSDGWTTLNQYKYQGAIKLFFKKSERIASILITENPLGTRVEIWAVPLGKI</sequence>
<proteinExistence type="predicted"/>
<dbReference type="EMBL" id="CAADRM010000092">
    <property type="protein sequence ID" value="VFU14527.1"/>
    <property type="molecule type" value="Genomic_DNA"/>
</dbReference>
<evidence type="ECO:0000313" key="1">
    <source>
        <dbReference type="EMBL" id="VFU14527.1"/>
    </source>
</evidence>
<name>A0A485LZH7_9ZZZZ</name>
<reference evidence="1" key="1">
    <citation type="submission" date="2019-03" db="EMBL/GenBank/DDBJ databases">
        <authorList>
            <person name="Hao L."/>
        </authorList>
    </citation>
    <scope>NUCLEOTIDE SEQUENCE</scope>
</reference>
<gene>
    <name evidence="1" type="ORF">SCFA_30056</name>
</gene>
<accession>A0A485LZH7</accession>
<organism evidence="1">
    <name type="scientific">anaerobic digester metagenome</name>
    <dbReference type="NCBI Taxonomy" id="1263854"/>
    <lineage>
        <taxon>unclassified sequences</taxon>
        <taxon>metagenomes</taxon>
        <taxon>ecological metagenomes</taxon>
    </lineage>
</organism>